<dbReference type="AlphaFoldDB" id="A0A1I0X8R1"/>
<dbReference type="EMBL" id="FOJW01000004">
    <property type="protein sequence ID" value="SFA96730.1"/>
    <property type="molecule type" value="Genomic_DNA"/>
</dbReference>
<evidence type="ECO:0000313" key="2">
    <source>
        <dbReference type="Proteomes" id="UP000198642"/>
    </source>
</evidence>
<dbReference type="Proteomes" id="UP000198642">
    <property type="component" value="Unassembled WGS sequence"/>
</dbReference>
<dbReference type="STRING" id="237679.SAMN04488072_104209"/>
<evidence type="ECO:0000313" key="1">
    <source>
        <dbReference type="EMBL" id="SFA96730.1"/>
    </source>
</evidence>
<organism evidence="1 2">
    <name type="scientific">Lentibacillus halodurans</name>
    <dbReference type="NCBI Taxonomy" id="237679"/>
    <lineage>
        <taxon>Bacteria</taxon>
        <taxon>Bacillati</taxon>
        <taxon>Bacillota</taxon>
        <taxon>Bacilli</taxon>
        <taxon>Bacillales</taxon>
        <taxon>Bacillaceae</taxon>
        <taxon>Lentibacillus</taxon>
    </lineage>
</organism>
<gene>
    <name evidence="1" type="ORF">SAMN04488072_104209</name>
</gene>
<sequence length="46" mass="4970">MKLVFCLLFAGMITEASVLVVRGDRTVMGRHRAMEPGLSAATSKFA</sequence>
<accession>A0A1I0X8R1</accession>
<protein>
    <submittedName>
        <fullName evidence="1">Uncharacterized protein</fullName>
    </submittedName>
</protein>
<reference evidence="1 2" key="1">
    <citation type="submission" date="2016-10" db="EMBL/GenBank/DDBJ databases">
        <authorList>
            <person name="de Groot N.N."/>
        </authorList>
    </citation>
    <scope>NUCLEOTIDE SEQUENCE [LARGE SCALE GENOMIC DNA]</scope>
    <source>
        <strain evidence="1 2">CGMCC 1.3702</strain>
    </source>
</reference>
<proteinExistence type="predicted"/>
<keyword evidence="2" id="KW-1185">Reference proteome</keyword>
<name>A0A1I0X8R1_9BACI</name>
<dbReference type="RefSeq" id="WP_170848176.1">
    <property type="nucleotide sequence ID" value="NZ_FOJW01000004.1"/>
</dbReference>